<sequence length="217" mass="23837">MAPGSPLLFPPSPTKKSSQELPYFPLVSRRSDPLPTNGTNGVNGAHALTVPEPDTTAGLTASVIADEMDVDSGTATQAPHAPQAPAPRAARDVRSPVRTPELQTMQPHSQGHNNNNNNNTTNNNENTDNNGKHAYRNHNHTNGHHRGVSQAREPSPETPGHIPSFDWDEFEARYEQALNEMNGQEKELLEEFDRLVQYFNVWASAAAAHDDERAVKR</sequence>
<accession>A0A168A309</accession>
<name>A0A168A309_9HYPO</name>
<dbReference type="AlphaFoldDB" id="A0A168A309"/>
<evidence type="ECO:0000313" key="4">
    <source>
        <dbReference type="Proteomes" id="UP000076874"/>
    </source>
</evidence>
<evidence type="ECO:0000313" key="3">
    <source>
        <dbReference type="EMBL" id="OAA68180.1"/>
    </source>
</evidence>
<protein>
    <submittedName>
        <fullName evidence="3">Uncharacterized protein</fullName>
    </submittedName>
</protein>
<keyword evidence="1" id="KW-0175">Coiled coil</keyword>
<dbReference type="Proteomes" id="UP000076874">
    <property type="component" value="Unassembled WGS sequence"/>
</dbReference>
<feature type="region of interest" description="Disordered" evidence="2">
    <location>
        <begin position="72"/>
        <end position="165"/>
    </location>
</feature>
<feature type="compositionally biased region" description="Low complexity" evidence="2">
    <location>
        <begin position="74"/>
        <end position="88"/>
    </location>
</feature>
<dbReference type="EMBL" id="AZHD01000001">
    <property type="protein sequence ID" value="OAA68180.1"/>
    <property type="molecule type" value="Genomic_DNA"/>
</dbReference>
<reference evidence="3 4" key="1">
    <citation type="journal article" date="2016" name="Genome Biol. Evol.">
        <title>Divergent and convergent evolution of fungal pathogenicity.</title>
        <authorList>
            <person name="Shang Y."/>
            <person name="Xiao G."/>
            <person name="Zheng P."/>
            <person name="Cen K."/>
            <person name="Zhan S."/>
            <person name="Wang C."/>
        </authorList>
    </citation>
    <scope>NUCLEOTIDE SEQUENCE [LARGE SCALE GENOMIC DNA]</scope>
    <source>
        <strain evidence="3 4">RCEF 264</strain>
    </source>
</reference>
<gene>
    <name evidence="3" type="ORF">SPI_00375</name>
</gene>
<feature type="region of interest" description="Disordered" evidence="2">
    <location>
        <begin position="1"/>
        <end position="54"/>
    </location>
</feature>
<dbReference type="OrthoDB" id="5335351at2759"/>
<feature type="coiled-coil region" evidence="1">
    <location>
        <begin position="167"/>
        <end position="194"/>
    </location>
</feature>
<dbReference type="STRING" id="1081102.A0A168A309"/>
<evidence type="ECO:0000256" key="1">
    <source>
        <dbReference type="SAM" id="Coils"/>
    </source>
</evidence>
<proteinExistence type="predicted"/>
<feature type="compositionally biased region" description="Basic residues" evidence="2">
    <location>
        <begin position="133"/>
        <end position="147"/>
    </location>
</feature>
<keyword evidence="4" id="KW-1185">Reference proteome</keyword>
<evidence type="ECO:0000256" key="2">
    <source>
        <dbReference type="SAM" id="MobiDB-lite"/>
    </source>
</evidence>
<comment type="caution">
    <text evidence="3">The sequence shown here is derived from an EMBL/GenBank/DDBJ whole genome shotgun (WGS) entry which is preliminary data.</text>
</comment>
<feature type="compositionally biased region" description="Polar residues" evidence="2">
    <location>
        <begin position="101"/>
        <end position="112"/>
    </location>
</feature>
<organism evidence="3 4">
    <name type="scientific">Niveomyces insectorum RCEF 264</name>
    <dbReference type="NCBI Taxonomy" id="1081102"/>
    <lineage>
        <taxon>Eukaryota</taxon>
        <taxon>Fungi</taxon>
        <taxon>Dikarya</taxon>
        <taxon>Ascomycota</taxon>
        <taxon>Pezizomycotina</taxon>
        <taxon>Sordariomycetes</taxon>
        <taxon>Hypocreomycetidae</taxon>
        <taxon>Hypocreales</taxon>
        <taxon>Cordycipitaceae</taxon>
        <taxon>Niveomyces</taxon>
    </lineage>
</organism>
<feature type="compositionally biased region" description="Low complexity" evidence="2">
    <location>
        <begin position="113"/>
        <end position="129"/>
    </location>
</feature>